<comment type="caution">
    <text evidence="3">The sequence shown here is derived from an EMBL/GenBank/DDBJ whole genome shotgun (WGS) entry which is preliminary data.</text>
</comment>
<keyword evidence="2" id="KW-1133">Transmembrane helix</keyword>
<keyword evidence="2" id="KW-0812">Transmembrane</keyword>
<evidence type="ECO:0000256" key="2">
    <source>
        <dbReference type="SAM" id="Phobius"/>
    </source>
</evidence>
<sequence>MPFYQTLKTIMRAVWVGTPPNQPFSVCGFMIRLIFYGFACYYLIFQSIDQLQVVSYTEGLRNRYIPATCSLQGYSCESVTLPYTTSLSHGSCAHNFTVSYNPASSISTVNRGLFSFRDKARNVIEYSSNSETYNVAELTYGLCTSNSRSHTHWPSGSTTHACYYNPKKRSEVVFKLPPPTIYSSILTIGLFLLFPTALVGLTLFFFIFRLLRCCKPDLGGRIDEEPAADADNGENGAQAGANQDGEQPDGLTPAQRQMQRQGWFLPGRGAF</sequence>
<evidence type="ECO:0000313" key="4">
    <source>
        <dbReference type="Proteomes" id="UP001281761"/>
    </source>
</evidence>
<dbReference type="Proteomes" id="UP001281761">
    <property type="component" value="Unassembled WGS sequence"/>
</dbReference>
<accession>A0ABQ9Y2S0</accession>
<protein>
    <submittedName>
        <fullName evidence="3">Uncharacterized protein</fullName>
    </submittedName>
</protein>
<evidence type="ECO:0000313" key="3">
    <source>
        <dbReference type="EMBL" id="KAK2958038.1"/>
    </source>
</evidence>
<gene>
    <name evidence="3" type="ORF">BLNAU_6964</name>
</gene>
<keyword evidence="2" id="KW-0472">Membrane</keyword>
<reference evidence="3 4" key="1">
    <citation type="journal article" date="2022" name="bioRxiv">
        <title>Genomics of Preaxostyla Flagellates Illuminates Evolutionary Transitions and the Path Towards Mitochondrial Loss.</title>
        <authorList>
            <person name="Novak L.V.F."/>
            <person name="Treitli S.C."/>
            <person name="Pyrih J."/>
            <person name="Halakuc P."/>
            <person name="Pipaliya S.V."/>
            <person name="Vacek V."/>
            <person name="Brzon O."/>
            <person name="Soukal P."/>
            <person name="Eme L."/>
            <person name="Dacks J.B."/>
            <person name="Karnkowska A."/>
            <person name="Elias M."/>
            <person name="Hampl V."/>
        </authorList>
    </citation>
    <scope>NUCLEOTIDE SEQUENCE [LARGE SCALE GENOMIC DNA]</scope>
    <source>
        <strain evidence="3">NAU3</strain>
        <tissue evidence="3">Gut</tissue>
    </source>
</reference>
<keyword evidence="4" id="KW-1185">Reference proteome</keyword>
<feature type="transmembrane region" description="Helical" evidence="2">
    <location>
        <begin position="185"/>
        <end position="208"/>
    </location>
</feature>
<dbReference type="EMBL" id="JARBJD010000041">
    <property type="protein sequence ID" value="KAK2958038.1"/>
    <property type="molecule type" value="Genomic_DNA"/>
</dbReference>
<feature type="transmembrane region" description="Helical" evidence="2">
    <location>
        <begin position="23"/>
        <end position="44"/>
    </location>
</feature>
<name>A0ABQ9Y2S0_9EUKA</name>
<organism evidence="3 4">
    <name type="scientific">Blattamonas nauphoetae</name>
    <dbReference type="NCBI Taxonomy" id="2049346"/>
    <lineage>
        <taxon>Eukaryota</taxon>
        <taxon>Metamonada</taxon>
        <taxon>Preaxostyla</taxon>
        <taxon>Oxymonadida</taxon>
        <taxon>Blattamonas</taxon>
    </lineage>
</organism>
<feature type="region of interest" description="Disordered" evidence="1">
    <location>
        <begin position="224"/>
        <end position="271"/>
    </location>
</feature>
<proteinExistence type="predicted"/>
<evidence type="ECO:0000256" key="1">
    <source>
        <dbReference type="SAM" id="MobiDB-lite"/>
    </source>
</evidence>